<sequence>MVSKEPSKCLLTASDSDVEPAASLALEMKYALDPNRQIKKRNKALQVRFKDICEAQNEQRDKQLSTSSTQDPDKREAKAISYKTAYRKYMTVPARRSIPNVTKSTGVQTSPDLKKCYQTFPLDRKKGNILKSASTVDTLPSENNGFLIEVKDREGRGSGEAAAWGRKAGSLQTAEFISHISKRAAHDDGAEAWKSSDLHSSPKEPPPPPLPNLAEPGEEEPARPLGRGRTAAARLGSDEATQPLHGRVFKTEVATVYLPASQPDLPGLGDWGPCPEEDDKRTVQLNGVQAPAGDARACAARPQCPAPECSDQSLQVNVAPMEESQPCRTAVAVSQECQQIVPHTEVVDLKAQLQMMENLISSSQETIKVLLGVIQELEKGEAHREGLSYRTGQDTANCDTCRNSACIIYSVELDFKQQEDKLQPVLRKLHPIEETQVAPLPYSQESYSSTPKQKSKTESKKHGRWKLWFL</sequence>
<evidence type="ECO:0000256" key="1">
    <source>
        <dbReference type="SAM" id="MobiDB-lite"/>
    </source>
</evidence>
<dbReference type="GO" id="GO:0060080">
    <property type="term" value="P:inhibitory postsynaptic potential"/>
    <property type="evidence" value="ECO:0007669"/>
    <property type="project" value="TreeGrafter"/>
</dbReference>
<dbReference type="Proteomes" id="UP000694396">
    <property type="component" value="Unplaced"/>
</dbReference>
<dbReference type="InterPro" id="IPR029337">
    <property type="entry name" value="INSYN2"/>
</dbReference>
<organism evidence="2 3">
    <name type="scientific">Cyanoderma ruficeps</name>
    <name type="common">rufous-capped babbler</name>
    <dbReference type="NCBI Taxonomy" id="181631"/>
    <lineage>
        <taxon>Eukaryota</taxon>
        <taxon>Metazoa</taxon>
        <taxon>Chordata</taxon>
        <taxon>Craniata</taxon>
        <taxon>Vertebrata</taxon>
        <taxon>Euteleostomi</taxon>
        <taxon>Archelosauria</taxon>
        <taxon>Archosauria</taxon>
        <taxon>Dinosauria</taxon>
        <taxon>Saurischia</taxon>
        <taxon>Theropoda</taxon>
        <taxon>Coelurosauria</taxon>
        <taxon>Aves</taxon>
        <taxon>Neognathae</taxon>
        <taxon>Neoaves</taxon>
        <taxon>Telluraves</taxon>
        <taxon>Australaves</taxon>
        <taxon>Passeriformes</taxon>
        <taxon>Sylvioidea</taxon>
        <taxon>Timaliidae</taxon>
        <taxon>Cyanoderma</taxon>
    </lineage>
</organism>
<feature type="region of interest" description="Disordered" evidence="1">
    <location>
        <begin position="440"/>
        <end position="463"/>
    </location>
</feature>
<name>A0A8C3RGI1_9PASS</name>
<feature type="compositionally biased region" description="Basic and acidic residues" evidence="1">
    <location>
        <begin position="187"/>
        <end position="202"/>
    </location>
</feature>
<protein>
    <submittedName>
        <fullName evidence="2">Inhibitory synaptic factor 2A</fullName>
    </submittedName>
</protein>
<dbReference type="PANTHER" id="PTHR28682">
    <property type="entry name" value="INHIBITORY SYNAPTIC FACTOR 2A-RELATED"/>
    <property type="match status" value="1"/>
</dbReference>
<feature type="region of interest" description="Disordered" evidence="1">
    <location>
        <begin position="56"/>
        <end position="77"/>
    </location>
</feature>
<accession>A0A8C3RGI1</accession>
<proteinExistence type="predicted"/>
<evidence type="ECO:0000313" key="3">
    <source>
        <dbReference type="Proteomes" id="UP000694396"/>
    </source>
</evidence>
<dbReference type="GO" id="GO:0014069">
    <property type="term" value="C:postsynaptic density"/>
    <property type="evidence" value="ECO:0007669"/>
    <property type="project" value="TreeGrafter"/>
</dbReference>
<dbReference type="Ensembl" id="ENSCRFT00000021254.1">
    <property type="protein sequence ID" value="ENSCRFP00000020560.1"/>
    <property type="gene ID" value="ENSCRFG00000015323.1"/>
</dbReference>
<evidence type="ECO:0000313" key="2">
    <source>
        <dbReference type="Ensembl" id="ENSCRFP00000020560.1"/>
    </source>
</evidence>
<keyword evidence="3" id="KW-1185">Reference proteome</keyword>
<dbReference type="AlphaFoldDB" id="A0A8C3RGI1"/>
<dbReference type="Pfam" id="PF15265">
    <property type="entry name" value="FAM196"/>
    <property type="match status" value="1"/>
</dbReference>
<feature type="region of interest" description="Disordered" evidence="1">
    <location>
        <begin position="187"/>
        <end position="246"/>
    </location>
</feature>
<dbReference type="PANTHER" id="PTHR28682:SF1">
    <property type="entry name" value="INHIBITORY SYNAPTIC FACTOR 2A"/>
    <property type="match status" value="1"/>
</dbReference>
<reference evidence="2" key="2">
    <citation type="submission" date="2025-09" db="UniProtKB">
        <authorList>
            <consortium name="Ensembl"/>
        </authorList>
    </citation>
    <scope>IDENTIFICATION</scope>
</reference>
<reference evidence="2" key="1">
    <citation type="submission" date="2025-08" db="UniProtKB">
        <authorList>
            <consortium name="Ensembl"/>
        </authorList>
    </citation>
    <scope>IDENTIFICATION</scope>
</reference>
<feature type="compositionally biased region" description="Polar residues" evidence="1">
    <location>
        <begin position="443"/>
        <end position="452"/>
    </location>
</feature>